<keyword evidence="4" id="KW-1185">Reference proteome</keyword>
<gene>
    <name evidence="3" type="ORF">RCOM_0172950</name>
</gene>
<dbReference type="Proteomes" id="UP000008311">
    <property type="component" value="Unassembled WGS sequence"/>
</dbReference>
<dbReference type="PANTHER" id="PTHR34566:SF2">
    <property type="entry name" value="ALTERED INHERITANCE OF MITOCHONDRIA PROTEIN"/>
    <property type="match status" value="1"/>
</dbReference>
<proteinExistence type="predicted"/>
<dbReference type="FunCoup" id="B9T6D8">
    <property type="interactions" value="1343"/>
</dbReference>
<dbReference type="EMBL" id="EQ974601">
    <property type="protein sequence ID" value="EEF28576.1"/>
    <property type="molecule type" value="Genomic_DNA"/>
</dbReference>
<protein>
    <recommendedName>
        <fullName evidence="2">DUF8204 domain-containing protein</fullName>
    </recommendedName>
</protein>
<accession>B9T6D8</accession>
<dbReference type="Pfam" id="PF26631">
    <property type="entry name" value="DUF8204"/>
    <property type="match status" value="1"/>
</dbReference>
<sequence>MDNRSNRKEEEEEEENENKNKNKNKRVAEGGGLKGKSCKGYLYYSSNLKSNGSNPRCIGIPRSLNQVPNYTVAQSEVEASKEKRSLVDFYYACAGYSVYISKDHSTENQVTKTQLPVCVGLELLVDRRVGSANTASAPAPVHGREDCEIF</sequence>
<dbReference type="eggNOG" id="ENOG502RY6N">
    <property type="taxonomic scope" value="Eukaryota"/>
</dbReference>
<evidence type="ECO:0000313" key="4">
    <source>
        <dbReference type="Proteomes" id="UP000008311"/>
    </source>
</evidence>
<evidence type="ECO:0000259" key="2">
    <source>
        <dbReference type="Pfam" id="PF26631"/>
    </source>
</evidence>
<feature type="region of interest" description="Disordered" evidence="1">
    <location>
        <begin position="1"/>
        <end position="38"/>
    </location>
</feature>
<evidence type="ECO:0000256" key="1">
    <source>
        <dbReference type="SAM" id="MobiDB-lite"/>
    </source>
</evidence>
<dbReference type="InParanoid" id="B9T6D8"/>
<reference evidence="4" key="1">
    <citation type="journal article" date="2010" name="Nat. Biotechnol.">
        <title>Draft genome sequence of the oilseed species Ricinus communis.</title>
        <authorList>
            <person name="Chan A.P."/>
            <person name="Crabtree J."/>
            <person name="Zhao Q."/>
            <person name="Lorenzi H."/>
            <person name="Orvis J."/>
            <person name="Puiu D."/>
            <person name="Melake-Berhan A."/>
            <person name="Jones K.M."/>
            <person name="Redman J."/>
            <person name="Chen G."/>
            <person name="Cahoon E.B."/>
            <person name="Gedil M."/>
            <person name="Stanke M."/>
            <person name="Haas B.J."/>
            <person name="Wortman J.R."/>
            <person name="Fraser-Liggett C.M."/>
            <person name="Ravel J."/>
            <person name="Rabinowicz P.D."/>
        </authorList>
    </citation>
    <scope>NUCLEOTIDE SEQUENCE [LARGE SCALE GENOMIC DNA]</scope>
    <source>
        <strain evidence="4">cv. Hale</strain>
    </source>
</reference>
<dbReference type="InterPro" id="IPR058517">
    <property type="entry name" value="DUF8204"/>
</dbReference>
<feature type="domain" description="DUF8204" evidence="2">
    <location>
        <begin position="34"/>
        <end position="124"/>
    </location>
</feature>
<dbReference type="PANTHER" id="PTHR34566">
    <property type="entry name" value="ALTERED INHERITANCE OF MITOCHONDRIA PROTEIN"/>
    <property type="match status" value="1"/>
</dbReference>
<organism evidence="3 4">
    <name type="scientific">Ricinus communis</name>
    <name type="common">Castor bean</name>
    <dbReference type="NCBI Taxonomy" id="3988"/>
    <lineage>
        <taxon>Eukaryota</taxon>
        <taxon>Viridiplantae</taxon>
        <taxon>Streptophyta</taxon>
        <taxon>Embryophyta</taxon>
        <taxon>Tracheophyta</taxon>
        <taxon>Spermatophyta</taxon>
        <taxon>Magnoliopsida</taxon>
        <taxon>eudicotyledons</taxon>
        <taxon>Gunneridae</taxon>
        <taxon>Pentapetalae</taxon>
        <taxon>rosids</taxon>
        <taxon>fabids</taxon>
        <taxon>Malpighiales</taxon>
        <taxon>Euphorbiaceae</taxon>
        <taxon>Acalyphoideae</taxon>
        <taxon>Acalypheae</taxon>
        <taxon>Ricinus</taxon>
    </lineage>
</organism>
<evidence type="ECO:0000313" key="3">
    <source>
        <dbReference type="EMBL" id="EEF28576.1"/>
    </source>
</evidence>
<dbReference type="STRING" id="3988.B9T6D8"/>
<dbReference type="AlphaFoldDB" id="B9T6D8"/>
<name>B9T6D8_RICCO</name>